<sequence length="30" mass="3641">MRRYVRIFFLCCCVYLSTFSKYCCTMCVSI</sequence>
<feature type="non-terminal residue" evidence="1">
    <location>
        <position position="30"/>
    </location>
</feature>
<accession>A0A0K2TMF3</accession>
<evidence type="ECO:0000313" key="1">
    <source>
        <dbReference type="EMBL" id="CDW27293.1"/>
    </source>
</evidence>
<organism evidence="1">
    <name type="scientific">Lepeophtheirus salmonis</name>
    <name type="common">Salmon louse</name>
    <name type="synonym">Caligus salmonis</name>
    <dbReference type="NCBI Taxonomy" id="72036"/>
    <lineage>
        <taxon>Eukaryota</taxon>
        <taxon>Metazoa</taxon>
        <taxon>Ecdysozoa</taxon>
        <taxon>Arthropoda</taxon>
        <taxon>Crustacea</taxon>
        <taxon>Multicrustacea</taxon>
        <taxon>Hexanauplia</taxon>
        <taxon>Copepoda</taxon>
        <taxon>Siphonostomatoida</taxon>
        <taxon>Caligidae</taxon>
        <taxon>Lepeophtheirus</taxon>
    </lineage>
</organism>
<dbReference type="EMBL" id="HACA01009932">
    <property type="protein sequence ID" value="CDW27293.1"/>
    <property type="molecule type" value="Transcribed_RNA"/>
</dbReference>
<name>A0A0K2TMF3_LEPSM</name>
<protein>
    <submittedName>
        <fullName evidence="1">Uncharacterized protein</fullName>
    </submittedName>
</protein>
<dbReference type="AlphaFoldDB" id="A0A0K2TMF3"/>
<reference evidence="1" key="1">
    <citation type="submission" date="2014-05" db="EMBL/GenBank/DDBJ databases">
        <authorList>
            <person name="Chronopoulou M."/>
        </authorList>
    </citation>
    <scope>NUCLEOTIDE SEQUENCE</scope>
    <source>
        <tissue evidence="1">Whole organism</tissue>
    </source>
</reference>
<proteinExistence type="predicted"/>